<reference evidence="2" key="1">
    <citation type="journal article" date="2023" name="Mol. Phylogenet. Evol.">
        <title>Genome-scale phylogeny and comparative genomics of the fungal order Sordariales.</title>
        <authorList>
            <person name="Hensen N."/>
            <person name="Bonometti L."/>
            <person name="Westerberg I."/>
            <person name="Brannstrom I.O."/>
            <person name="Guillou S."/>
            <person name="Cros-Aarteil S."/>
            <person name="Calhoun S."/>
            <person name="Haridas S."/>
            <person name="Kuo A."/>
            <person name="Mondo S."/>
            <person name="Pangilinan J."/>
            <person name="Riley R."/>
            <person name="LaButti K."/>
            <person name="Andreopoulos B."/>
            <person name="Lipzen A."/>
            <person name="Chen C."/>
            <person name="Yan M."/>
            <person name="Daum C."/>
            <person name="Ng V."/>
            <person name="Clum A."/>
            <person name="Steindorff A."/>
            <person name="Ohm R.A."/>
            <person name="Martin F."/>
            <person name="Silar P."/>
            <person name="Natvig D.O."/>
            <person name="Lalanne C."/>
            <person name="Gautier V."/>
            <person name="Ament-Velasquez S.L."/>
            <person name="Kruys A."/>
            <person name="Hutchinson M.I."/>
            <person name="Powell A.J."/>
            <person name="Barry K."/>
            <person name="Miller A.N."/>
            <person name="Grigoriev I.V."/>
            <person name="Debuchy R."/>
            <person name="Gladieux P."/>
            <person name="Hiltunen Thoren M."/>
            <person name="Johannesson H."/>
        </authorList>
    </citation>
    <scope>NUCLEOTIDE SEQUENCE</scope>
    <source>
        <strain evidence="2">CBS 359.72</strain>
    </source>
</reference>
<dbReference type="AlphaFoldDB" id="A0AAN7CZI8"/>
<dbReference type="EMBL" id="MU857607">
    <property type="protein sequence ID" value="KAK4251249.1"/>
    <property type="molecule type" value="Genomic_DNA"/>
</dbReference>
<protein>
    <submittedName>
        <fullName evidence="2">Uncharacterized protein</fullName>
    </submittedName>
</protein>
<gene>
    <name evidence="2" type="ORF">C7999DRAFT_37858</name>
</gene>
<feature type="region of interest" description="Disordered" evidence="1">
    <location>
        <begin position="207"/>
        <end position="228"/>
    </location>
</feature>
<reference evidence="2" key="2">
    <citation type="submission" date="2023-05" db="EMBL/GenBank/DDBJ databases">
        <authorList>
            <consortium name="Lawrence Berkeley National Laboratory"/>
            <person name="Steindorff A."/>
            <person name="Hensen N."/>
            <person name="Bonometti L."/>
            <person name="Westerberg I."/>
            <person name="Brannstrom I.O."/>
            <person name="Guillou S."/>
            <person name="Cros-Aarteil S."/>
            <person name="Calhoun S."/>
            <person name="Haridas S."/>
            <person name="Kuo A."/>
            <person name="Mondo S."/>
            <person name="Pangilinan J."/>
            <person name="Riley R."/>
            <person name="Labutti K."/>
            <person name="Andreopoulos B."/>
            <person name="Lipzen A."/>
            <person name="Chen C."/>
            <person name="Yanf M."/>
            <person name="Daum C."/>
            <person name="Ng V."/>
            <person name="Clum A."/>
            <person name="Ohm R."/>
            <person name="Martin F."/>
            <person name="Silar P."/>
            <person name="Natvig D."/>
            <person name="Lalanne C."/>
            <person name="Gautier V."/>
            <person name="Ament-Velasquez S.L."/>
            <person name="Kruys A."/>
            <person name="Hutchinson M.I."/>
            <person name="Powell A.J."/>
            <person name="Barry K."/>
            <person name="Miller A.N."/>
            <person name="Grigoriev I.V."/>
            <person name="Debuchy R."/>
            <person name="Gladieux P."/>
            <person name="Thoren M.H."/>
            <person name="Johannesson H."/>
        </authorList>
    </citation>
    <scope>NUCLEOTIDE SEQUENCE</scope>
    <source>
        <strain evidence="2">CBS 359.72</strain>
    </source>
</reference>
<sequence>MPSSATSSSNLHEVIVFAFALQKRTEPPPRSSENEPSPRTTSGLPALQLQKHLQSRSRMWRIILPLGRGGNNIPNICFLDNEEGNAYKVVAIDIVGTVWFLDIWKVGTPPIRWPDAYAREPQMAHGVRGWGVLVLPYTSFQPAKTVREALGVPGGEVIPVAKTEAASRVWLDTTCSLYYIKGFSPSPEILFRQRHTRLDYARTHAAQSECQESDLSDPWGSDSEDDEGICMTEPRSTEGDRLMYPITAGQEPDRWSTITPFPSTPDSCFHDISRETQLGRSIVPSFGETPSLNDIFAHAYFNRQNNERQNRTKHVDFPKAVLPNHVVKDFCLLRTSPTDVELQPFDREAPCVELKFLITHSNHFGGAGTPWDLHPAYSERLSMLIHVPELSLVVAGSPTGRVALLTLTKTAKRLHMTNVRHGFRVECVLPRKEEEDKKLRPACTLIGVAMSPVPSRPGQALELRPETGTPVASAPPVHRLMLHYKDHTILMYDVARGKDAEETLLIF</sequence>
<feature type="region of interest" description="Disordered" evidence="1">
    <location>
        <begin position="23"/>
        <end position="46"/>
    </location>
</feature>
<accession>A0AAN7CZI8</accession>
<evidence type="ECO:0000313" key="3">
    <source>
        <dbReference type="Proteomes" id="UP001303647"/>
    </source>
</evidence>
<comment type="caution">
    <text evidence="2">The sequence shown here is derived from an EMBL/GenBank/DDBJ whole genome shotgun (WGS) entry which is preliminary data.</text>
</comment>
<dbReference type="Proteomes" id="UP001303647">
    <property type="component" value="Unassembled WGS sequence"/>
</dbReference>
<name>A0AAN7CZI8_9PEZI</name>
<evidence type="ECO:0000313" key="2">
    <source>
        <dbReference type="EMBL" id="KAK4251249.1"/>
    </source>
</evidence>
<organism evidence="2 3">
    <name type="scientific">Corynascus novoguineensis</name>
    <dbReference type="NCBI Taxonomy" id="1126955"/>
    <lineage>
        <taxon>Eukaryota</taxon>
        <taxon>Fungi</taxon>
        <taxon>Dikarya</taxon>
        <taxon>Ascomycota</taxon>
        <taxon>Pezizomycotina</taxon>
        <taxon>Sordariomycetes</taxon>
        <taxon>Sordariomycetidae</taxon>
        <taxon>Sordariales</taxon>
        <taxon>Chaetomiaceae</taxon>
        <taxon>Corynascus</taxon>
    </lineage>
</organism>
<proteinExistence type="predicted"/>
<evidence type="ECO:0000256" key="1">
    <source>
        <dbReference type="SAM" id="MobiDB-lite"/>
    </source>
</evidence>
<keyword evidence="3" id="KW-1185">Reference proteome</keyword>